<sequence>MIRVAALALVLGLGAGSAQAECRQALALALDVSGSVDAREYRLQMGGVAAALDDARVRDKLMAMPSAPVRLMIYEWSGPADQAIIIPWTTIDSEATLDGVIATLQATERRDATPGTALGVAMIEGARHLRQQAECWKRTLDISGDGKSNLGPRPREVKERVAASGITVNALVIGIDNPGMGDIRQSDIGELSSYFRAEVIVGPEAFVLTALGFADYARAMTEKLIRELDGLVLSRL</sequence>
<gene>
    <name evidence="3" type="ORF">AB2B41_04630</name>
</gene>
<feature type="domain" description="VWFA" evidence="2">
    <location>
        <begin position="25"/>
        <end position="228"/>
    </location>
</feature>
<dbReference type="EMBL" id="JBFNXX010000003">
    <property type="protein sequence ID" value="MEW9918873.1"/>
    <property type="molecule type" value="Genomic_DNA"/>
</dbReference>
<evidence type="ECO:0000256" key="1">
    <source>
        <dbReference type="SAM" id="SignalP"/>
    </source>
</evidence>
<organism evidence="3 4">
    <name type="scientific">Sulfitobacter sediminis</name>
    <dbReference type="NCBI Taxonomy" id="3234186"/>
    <lineage>
        <taxon>Bacteria</taxon>
        <taxon>Pseudomonadati</taxon>
        <taxon>Pseudomonadota</taxon>
        <taxon>Alphaproteobacteria</taxon>
        <taxon>Rhodobacterales</taxon>
        <taxon>Roseobacteraceae</taxon>
        <taxon>Sulfitobacter</taxon>
    </lineage>
</organism>
<dbReference type="Gene3D" id="3.40.50.410">
    <property type="entry name" value="von Willebrand factor, type A domain"/>
    <property type="match status" value="1"/>
</dbReference>
<evidence type="ECO:0000313" key="4">
    <source>
        <dbReference type="Proteomes" id="UP001556098"/>
    </source>
</evidence>
<dbReference type="PROSITE" id="PS50234">
    <property type="entry name" value="VWFA"/>
    <property type="match status" value="1"/>
</dbReference>
<protein>
    <submittedName>
        <fullName evidence="3">DUF1194 domain-containing protein</fullName>
    </submittedName>
</protein>
<dbReference type="InterPro" id="IPR010607">
    <property type="entry name" value="DUF1194"/>
</dbReference>
<dbReference type="SUPFAM" id="SSF53300">
    <property type="entry name" value="vWA-like"/>
    <property type="match status" value="1"/>
</dbReference>
<keyword evidence="4" id="KW-1185">Reference proteome</keyword>
<name>A0ABV3RK16_9RHOB</name>
<dbReference type="InterPro" id="IPR036465">
    <property type="entry name" value="vWFA_dom_sf"/>
</dbReference>
<reference evidence="3 4" key="1">
    <citation type="submission" date="2024-07" db="EMBL/GenBank/DDBJ databases">
        <title>Marimonas sp.nov., isolated from tidal-flat sediment.</title>
        <authorList>
            <person name="Jayan J.N."/>
            <person name="Lee S.S."/>
        </authorList>
    </citation>
    <scope>NUCLEOTIDE SEQUENCE [LARGE SCALE GENOMIC DNA]</scope>
    <source>
        <strain evidence="3 4">MJW-29</strain>
    </source>
</reference>
<accession>A0ABV3RK16</accession>
<comment type="caution">
    <text evidence="3">The sequence shown here is derived from an EMBL/GenBank/DDBJ whole genome shotgun (WGS) entry which is preliminary data.</text>
</comment>
<keyword evidence="1" id="KW-0732">Signal</keyword>
<feature type="signal peptide" evidence="1">
    <location>
        <begin position="1"/>
        <end position="20"/>
    </location>
</feature>
<feature type="chain" id="PRO_5047458677" evidence="1">
    <location>
        <begin position="21"/>
        <end position="236"/>
    </location>
</feature>
<evidence type="ECO:0000259" key="2">
    <source>
        <dbReference type="PROSITE" id="PS50234"/>
    </source>
</evidence>
<evidence type="ECO:0000313" key="3">
    <source>
        <dbReference type="EMBL" id="MEW9918873.1"/>
    </source>
</evidence>
<dbReference type="Proteomes" id="UP001556098">
    <property type="component" value="Unassembled WGS sequence"/>
</dbReference>
<dbReference type="RefSeq" id="WP_367876581.1">
    <property type="nucleotide sequence ID" value="NZ_JBFNXX010000003.1"/>
</dbReference>
<dbReference type="InterPro" id="IPR002035">
    <property type="entry name" value="VWF_A"/>
</dbReference>
<dbReference type="Pfam" id="PF06707">
    <property type="entry name" value="DUF1194"/>
    <property type="match status" value="1"/>
</dbReference>
<proteinExistence type="predicted"/>